<dbReference type="SUPFAM" id="SSF55298">
    <property type="entry name" value="YjgF-like"/>
    <property type="match status" value="1"/>
</dbReference>
<dbReference type="InterPro" id="IPR035959">
    <property type="entry name" value="RutC-like_sf"/>
</dbReference>
<dbReference type="RefSeq" id="WP_123164968.1">
    <property type="nucleotide sequence ID" value="NZ_RIAX01000004.1"/>
</dbReference>
<evidence type="ECO:0000313" key="3">
    <source>
        <dbReference type="Proteomes" id="UP000275473"/>
    </source>
</evidence>
<dbReference type="AlphaFoldDB" id="A0A3M8P7Y4"/>
<dbReference type="InterPro" id="IPR013813">
    <property type="entry name" value="Endoribo_LPSP/chorism_mut-like"/>
</dbReference>
<dbReference type="PANTHER" id="PTHR43760">
    <property type="entry name" value="ENDORIBONUCLEASE-RELATED"/>
    <property type="match status" value="1"/>
</dbReference>
<organism evidence="2 3">
    <name type="scientific">Planococcus salinus</name>
    <dbReference type="NCBI Taxonomy" id="1848460"/>
    <lineage>
        <taxon>Bacteria</taxon>
        <taxon>Bacillati</taxon>
        <taxon>Bacillota</taxon>
        <taxon>Bacilli</taxon>
        <taxon>Bacillales</taxon>
        <taxon>Caryophanaceae</taxon>
        <taxon>Planococcus</taxon>
    </lineage>
</organism>
<dbReference type="Gene3D" id="3.30.1330.40">
    <property type="entry name" value="RutC-like"/>
    <property type="match status" value="1"/>
</dbReference>
<name>A0A3M8P7Y4_9BACL</name>
<dbReference type="PANTHER" id="PTHR43760:SF1">
    <property type="entry name" value="ENDORIBONUCLEASE L-PSP_CHORISMATE MUTASE-LIKE DOMAIN-CONTAINING PROTEIN"/>
    <property type="match status" value="1"/>
</dbReference>
<reference evidence="2 3" key="1">
    <citation type="journal article" date="2018" name="Int. J. Syst. Evol. Microbiol.">
        <title>Planococcus salinus sp. nov., a moderately halophilic bacterium isolated from a saline-alkali soil.</title>
        <authorList>
            <person name="Gan L."/>
        </authorList>
    </citation>
    <scope>NUCLEOTIDE SEQUENCE [LARGE SCALE GENOMIC DNA]</scope>
    <source>
        <strain evidence="2 3">LCB217</strain>
    </source>
</reference>
<evidence type="ECO:0000259" key="1">
    <source>
        <dbReference type="Pfam" id="PF14588"/>
    </source>
</evidence>
<evidence type="ECO:0000313" key="2">
    <source>
        <dbReference type="EMBL" id="RNF39773.1"/>
    </source>
</evidence>
<dbReference type="OrthoDB" id="9806350at2"/>
<proteinExistence type="predicted"/>
<feature type="domain" description="Endoribonuclease L-PSP/chorismate mutase-like" evidence="1">
    <location>
        <begin position="5"/>
        <end position="150"/>
    </location>
</feature>
<protein>
    <submittedName>
        <fullName evidence="2">RidA family protein</fullName>
    </submittedName>
</protein>
<dbReference type="EMBL" id="RIAX01000004">
    <property type="protein sequence ID" value="RNF39773.1"/>
    <property type="molecule type" value="Genomic_DNA"/>
</dbReference>
<dbReference type="Pfam" id="PF14588">
    <property type="entry name" value="YjgF_endoribonc"/>
    <property type="match status" value="1"/>
</dbReference>
<sequence>MNIEQKVKARGLEWPKTAPAALANYVTVRRTGDLLFLSGAGPFVDGKQVYTGRVGQEVSLEEARKAAEIAAVNLLSMVEGELGNLEHVRIIKLLGFVNSANDFFEQPSVIDAASDLLAELLGENGKHARSAIGTSVLPFNIPVEIEMVAEILK</sequence>
<gene>
    <name evidence="2" type="ORF">EEX84_07340</name>
</gene>
<keyword evidence="3" id="KW-1185">Reference proteome</keyword>
<dbReference type="Proteomes" id="UP000275473">
    <property type="component" value="Unassembled WGS sequence"/>
</dbReference>
<dbReference type="CDD" id="cd02199">
    <property type="entry name" value="YjgF_YER057c_UK114_like_1"/>
    <property type="match status" value="1"/>
</dbReference>
<accession>A0A3M8P7Y4</accession>
<comment type="caution">
    <text evidence="2">The sequence shown here is derived from an EMBL/GenBank/DDBJ whole genome shotgun (WGS) entry which is preliminary data.</text>
</comment>